<dbReference type="Gene3D" id="1.10.10.1920">
    <property type="match status" value="1"/>
</dbReference>
<dbReference type="AlphaFoldDB" id="A0AAJ6LJ97"/>
<dbReference type="InterPro" id="IPR048532">
    <property type="entry name" value="ea8_5-like_sf"/>
</dbReference>
<sequence>MSIDDLYMRQEEWALEMLGRSGALTPCTHHEGVYIDEGIELSEAYKYAMTAYKNSNGKSPFESASEMTDAIKSAYEQHGGNDLCPLCTSHVDD</sequence>
<accession>A0AAJ6LJ97</accession>
<gene>
    <name evidence="1" type="ORF">M2B19_15560</name>
</gene>
<dbReference type="EMBL" id="CP096849">
    <property type="protein sequence ID" value="WMT64337.1"/>
    <property type="molecule type" value="Genomic_DNA"/>
</dbReference>
<organism evidence="1 2">
    <name type="scientific">Enterobacter kobei</name>
    <dbReference type="NCBI Taxonomy" id="208224"/>
    <lineage>
        <taxon>Bacteria</taxon>
        <taxon>Pseudomonadati</taxon>
        <taxon>Pseudomonadota</taxon>
        <taxon>Gammaproteobacteria</taxon>
        <taxon>Enterobacterales</taxon>
        <taxon>Enterobacteriaceae</taxon>
        <taxon>Enterobacter</taxon>
        <taxon>Enterobacter cloacae complex</taxon>
    </lineage>
</organism>
<evidence type="ECO:0000313" key="2">
    <source>
        <dbReference type="Proteomes" id="UP001228563"/>
    </source>
</evidence>
<evidence type="ECO:0000313" key="1">
    <source>
        <dbReference type="EMBL" id="WMT64337.1"/>
    </source>
</evidence>
<proteinExistence type="predicted"/>
<dbReference type="Proteomes" id="UP001228563">
    <property type="component" value="Chromosome"/>
</dbReference>
<protein>
    <submittedName>
        <fullName evidence="1">Uncharacterized protein</fullName>
    </submittedName>
</protein>
<dbReference type="InterPro" id="IPR048531">
    <property type="entry name" value="ea8_5-like"/>
</dbReference>
<name>A0AAJ6LJ97_9ENTR</name>
<reference evidence="1" key="1">
    <citation type="submission" date="2022-04" db="EMBL/GenBank/DDBJ databases">
        <title>Co-occurrence of mcr-9 and blaNDM-1 in multidrug-resistant Enterobacter kobei strain isolated from an infant with urinary infection.</title>
        <authorList>
            <person name="Zeng H."/>
        </authorList>
    </citation>
    <scope>NUCLEOTIDE SEQUENCE</scope>
    <source>
        <strain evidence="1">EC1382</strain>
    </source>
</reference>
<dbReference type="RefSeq" id="WP_219976860.1">
    <property type="nucleotide sequence ID" value="NZ_CP083862.1"/>
</dbReference>
<dbReference type="Pfam" id="PF20735">
    <property type="entry name" value="Lambda_ea8_5"/>
    <property type="match status" value="1"/>
</dbReference>